<reference evidence="3 4" key="1">
    <citation type="submission" date="2018-06" db="EMBL/GenBank/DDBJ databases">
        <title>Genomic Encyclopedia of Type Strains, Phase IV (KMG-IV): sequencing the most valuable type-strain genomes for metagenomic binning, comparative biology and taxonomic classification.</title>
        <authorList>
            <person name="Goeker M."/>
        </authorList>
    </citation>
    <scope>NUCLEOTIDE SEQUENCE [LARGE SCALE GENOMIC DNA]</scope>
    <source>
        <strain evidence="3 4">DSM 24032</strain>
    </source>
</reference>
<dbReference type="PANTHER" id="PTHR21666:SF291">
    <property type="entry name" value="STAGE II SPORULATION PROTEIN Q"/>
    <property type="match status" value="1"/>
</dbReference>
<dbReference type="SUPFAM" id="SSF51261">
    <property type="entry name" value="Duplicated hybrid motif"/>
    <property type="match status" value="1"/>
</dbReference>
<evidence type="ECO:0000313" key="3">
    <source>
        <dbReference type="EMBL" id="RBP49874.1"/>
    </source>
</evidence>
<dbReference type="AlphaFoldDB" id="A0A395JP79"/>
<evidence type="ECO:0000256" key="1">
    <source>
        <dbReference type="SAM" id="Coils"/>
    </source>
</evidence>
<dbReference type="Gene3D" id="2.70.70.10">
    <property type="entry name" value="Glucose Permease (Domain IIA)"/>
    <property type="match status" value="1"/>
</dbReference>
<feature type="coiled-coil region" evidence="1">
    <location>
        <begin position="105"/>
        <end position="132"/>
    </location>
</feature>
<keyword evidence="1" id="KW-0175">Coiled coil</keyword>
<name>A0A395JP79_9GAMM</name>
<protein>
    <submittedName>
        <fullName evidence="3">Peptidase M23-like protein</fullName>
    </submittedName>
</protein>
<dbReference type="InterPro" id="IPR011055">
    <property type="entry name" value="Dup_hybrid_motif"/>
</dbReference>
<dbReference type="PANTHER" id="PTHR21666">
    <property type="entry name" value="PEPTIDASE-RELATED"/>
    <property type="match status" value="1"/>
</dbReference>
<proteinExistence type="predicted"/>
<gene>
    <name evidence="3" type="ORF">DFR28_103306</name>
</gene>
<accession>A0A395JP79</accession>
<feature type="domain" description="M23ase beta-sheet core" evidence="2">
    <location>
        <begin position="177"/>
        <end position="272"/>
    </location>
</feature>
<dbReference type="GO" id="GO:0004222">
    <property type="term" value="F:metalloendopeptidase activity"/>
    <property type="evidence" value="ECO:0007669"/>
    <property type="project" value="TreeGrafter"/>
</dbReference>
<dbReference type="CDD" id="cd12797">
    <property type="entry name" value="M23_peptidase"/>
    <property type="match status" value="1"/>
</dbReference>
<dbReference type="InterPro" id="IPR016047">
    <property type="entry name" value="M23ase_b-sheet_dom"/>
</dbReference>
<sequence>MVALPIGLGLGSYLIVSKIDRSLNPFVDPEYRIAVESRVNEQQEEMLKTREYVRQHMDVLGSRIGSLQAQVSRIKAVEMRISEVSGINLNDFEFEQDPPIGGAQAVETDSEEVDIENAIEEIEKELAIRESEIAAVDFLLSRNTLESQQTPAGWPVEGGWISSNFGSRMHPMTGKKQFHRGVDIPGKLGAKIVAVADGVVTRSEKNGNYGWMVEVDHGDSYTTLYGHNRKNLVKTGETVVKGQEIAEIGSTGRSTGPHVHFEVAKSNQNINPVKYLYKKS</sequence>
<dbReference type="FunFam" id="2.70.70.10:FF:000006">
    <property type="entry name" value="M23 family peptidase"/>
    <property type="match status" value="1"/>
</dbReference>
<dbReference type="Proteomes" id="UP000253083">
    <property type="component" value="Unassembled WGS sequence"/>
</dbReference>
<dbReference type="InterPro" id="IPR050570">
    <property type="entry name" value="Cell_wall_metabolism_enzyme"/>
</dbReference>
<evidence type="ECO:0000259" key="2">
    <source>
        <dbReference type="Pfam" id="PF01551"/>
    </source>
</evidence>
<organism evidence="3 4">
    <name type="scientific">Arenicella xantha</name>
    <dbReference type="NCBI Taxonomy" id="644221"/>
    <lineage>
        <taxon>Bacteria</taxon>
        <taxon>Pseudomonadati</taxon>
        <taxon>Pseudomonadota</taxon>
        <taxon>Gammaproteobacteria</taxon>
        <taxon>Arenicellales</taxon>
        <taxon>Arenicellaceae</taxon>
        <taxon>Arenicella</taxon>
    </lineage>
</organism>
<dbReference type="InParanoid" id="A0A395JP79"/>
<comment type="caution">
    <text evidence="3">The sequence shown here is derived from an EMBL/GenBank/DDBJ whole genome shotgun (WGS) entry which is preliminary data.</text>
</comment>
<dbReference type="Pfam" id="PF01551">
    <property type="entry name" value="Peptidase_M23"/>
    <property type="match status" value="1"/>
</dbReference>
<keyword evidence="4" id="KW-1185">Reference proteome</keyword>
<dbReference type="EMBL" id="QNRT01000003">
    <property type="protein sequence ID" value="RBP49874.1"/>
    <property type="molecule type" value="Genomic_DNA"/>
</dbReference>
<evidence type="ECO:0000313" key="4">
    <source>
        <dbReference type="Proteomes" id="UP000253083"/>
    </source>
</evidence>